<proteinExistence type="predicted"/>
<comment type="caution">
    <text evidence="1">The sequence shown here is derived from an EMBL/GenBank/DDBJ whole genome shotgun (WGS) entry which is preliminary data.</text>
</comment>
<protein>
    <submittedName>
        <fullName evidence="1">Uncharacterized protein</fullName>
    </submittedName>
</protein>
<organism evidence="1">
    <name type="scientific">marine sediment metagenome</name>
    <dbReference type="NCBI Taxonomy" id="412755"/>
    <lineage>
        <taxon>unclassified sequences</taxon>
        <taxon>metagenomes</taxon>
        <taxon>ecological metagenomes</taxon>
    </lineage>
</organism>
<dbReference type="AlphaFoldDB" id="X0X0B6"/>
<accession>X0X0B6</accession>
<feature type="non-terminal residue" evidence="1">
    <location>
        <position position="101"/>
    </location>
</feature>
<gene>
    <name evidence="1" type="ORF">S01H1_71796</name>
</gene>
<dbReference type="EMBL" id="BARS01047838">
    <property type="protein sequence ID" value="GAG30108.1"/>
    <property type="molecule type" value="Genomic_DNA"/>
</dbReference>
<sequence length="101" mass="11841">MPLFDKNKPFSYDVVREGEDIILMINCEEYSKLPSIEDDPVTMAKTCDLLLEVRNATKIVFTQKRNYEYDYSQVQLVRGIAFLYNQLIKRKDIIGYGAFVF</sequence>
<name>X0X0B6_9ZZZZ</name>
<evidence type="ECO:0000313" key="1">
    <source>
        <dbReference type="EMBL" id="GAG30108.1"/>
    </source>
</evidence>
<reference evidence="1" key="1">
    <citation type="journal article" date="2014" name="Front. Microbiol.">
        <title>High frequency of phylogenetically diverse reductive dehalogenase-homologous genes in deep subseafloor sedimentary metagenomes.</title>
        <authorList>
            <person name="Kawai M."/>
            <person name="Futagami T."/>
            <person name="Toyoda A."/>
            <person name="Takaki Y."/>
            <person name="Nishi S."/>
            <person name="Hori S."/>
            <person name="Arai W."/>
            <person name="Tsubouchi T."/>
            <person name="Morono Y."/>
            <person name="Uchiyama I."/>
            <person name="Ito T."/>
            <person name="Fujiyama A."/>
            <person name="Inagaki F."/>
            <person name="Takami H."/>
        </authorList>
    </citation>
    <scope>NUCLEOTIDE SEQUENCE</scope>
    <source>
        <strain evidence="1">Expedition CK06-06</strain>
    </source>
</reference>